<gene>
    <name evidence="4" type="ORF">WISP_138215</name>
</gene>
<sequence>MVTTLDWGCDRVGASPPTSLHLPRESWDAALAKTAKAWAKKCKFKHNTNLEIPGKMHPTFPRVGENIWTGTATVFSVDAALSDWFNEVESYDFSTNRCTGMCGHYTQVVWAESYKVGCAVHFCNTVEHFSQVSKAAHFVCNYGPAFSACLLALLLLWHSSGSYEPSTLPDIRDPKFIEECVETHNQFRSQVNPPASNMQYMSWDPDLAKTAKGWAKKCLFKHNTHLKEPGKAHPKFTPVGENLWTGSLPVFTVKGAITSWYNEVKFYTYDTRKCSKVCGHYTQRYTFAFKTGIDEVKLVGCLNNMGSGNYPWHPYTSGAACSGCGGEQCTNNLCRNAERDKVIDNSKWRPDWDRPACDEYCISVIVLRLLLLILTILATWLIPKYWSLAPASG</sequence>
<keyword evidence="2" id="KW-0812">Transmembrane</keyword>
<accession>A0ABQ9CTR2</accession>
<dbReference type="PRINTS" id="PR00838">
    <property type="entry name" value="V5ALLERGEN"/>
</dbReference>
<dbReference type="PROSITE" id="PS01009">
    <property type="entry name" value="CRISP_1"/>
    <property type="match status" value="1"/>
</dbReference>
<proteinExistence type="inferred from homology"/>
<dbReference type="Proteomes" id="UP001145742">
    <property type="component" value="Unassembled WGS sequence"/>
</dbReference>
<dbReference type="InterPro" id="IPR002413">
    <property type="entry name" value="V5_allergen-like"/>
</dbReference>
<dbReference type="Pfam" id="PF00188">
    <property type="entry name" value="CAP"/>
    <property type="match status" value="2"/>
</dbReference>
<dbReference type="InterPro" id="IPR001283">
    <property type="entry name" value="CRISP-related"/>
</dbReference>
<dbReference type="SUPFAM" id="SSF55797">
    <property type="entry name" value="PR-1-like"/>
    <property type="match status" value="2"/>
</dbReference>
<keyword evidence="5" id="KW-1185">Reference proteome</keyword>
<dbReference type="PANTHER" id="PTHR10334">
    <property type="entry name" value="CYSTEINE-RICH SECRETORY PROTEIN-RELATED"/>
    <property type="match status" value="1"/>
</dbReference>
<evidence type="ECO:0000313" key="5">
    <source>
        <dbReference type="Proteomes" id="UP001145742"/>
    </source>
</evidence>
<dbReference type="EMBL" id="WHWB01034693">
    <property type="protein sequence ID" value="KAJ7405721.1"/>
    <property type="molecule type" value="Genomic_DNA"/>
</dbReference>
<dbReference type="InterPro" id="IPR018244">
    <property type="entry name" value="Allrgn_V5/Tpx1_CS"/>
</dbReference>
<dbReference type="InterPro" id="IPR035940">
    <property type="entry name" value="CAP_sf"/>
</dbReference>
<comment type="caution">
    <text evidence="4">The sequence shown here is derived from an EMBL/GenBank/DDBJ whole genome shotgun (WGS) entry which is preliminary data.</text>
</comment>
<dbReference type="SMART" id="SM00198">
    <property type="entry name" value="SCP"/>
    <property type="match status" value="2"/>
</dbReference>
<feature type="transmembrane region" description="Helical" evidence="2">
    <location>
        <begin position="362"/>
        <end position="382"/>
    </location>
</feature>
<evidence type="ECO:0000313" key="4">
    <source>
        <dbReference type="EMBL" id="KAJ7405721.1"/>
    </source>
</evidence>
<dbReference type="Gene3D" id="3.40.33.10">
    <property type="entry name" value="CAP"/>
    <property type="match status" value="2"/>
</dbReference>
<comment type="similarity">
    <text evidence="1">Belongs to the CRISP family.</text>
</comment>
<evidence type="ECO:0000256" key="1">
    <source>
        <dbReference type="ARBA" id="ARBA00009923"/>
    </source>
</evidence>
<evidence type="ECO:0000259" key="3">
    <source>
        <dbReference type="SMART" id="SM00198"/>
    </source>
</evidence>
<keyword evidence="2" id="KW-1133">Transmembrane helix</keyword>
<evidence type="ECO:0000256" key="2">
    <source>
        <dbReference type="SAM" id="Phobius"/>
    </source>
</evidence>
<name>A0ABQ9CTR2_9PASS</name>
<feature type="domain" description="SCP" evidence="3">
    <location>
        <begin position="175"/>
        <end position="312"/>
    </location>
</feature>
<dbReference type="PRINTS" id="PR00837">
    <property type="entry name" value="V5TPXLIKE"/>
</dbReference>
<feature type="domain" description="SCP" evidence="3">
    <location>
        <begin position="12"/>
        <end position="148"/>
    </location>
</feature>
<protein>
    <recommendedName>
        <fullName evidence="3">SCP domain-containing protein</fullName>
    </recommendedName>
</protein>
<dbReference type="InterPro" id="IPR014044">
    <property type="entry name" value="CAP_dom"/>
</dbReference>
<reference evidence="4" key="1">
    <citation type="submission" date="2019-10" db="EMBL/GenBank/DDBJ databases">
        <authorList>
            <person name="Soares A.E.R."/>
            <person name="Aleixo A."/>
            <person name="Schneider P."/>
            <person name="Miyaki C.Y."/>
            <person name="Schneider M.P."/>
            <person name="Mello C."/>
            <person name="Vasconcelos A.T.R."/>
        </authorList>
    </citation>
    <scope>NUCLEOTIDE SEQUENCE</scope>
    <source>
        <tissue evidence="4">Muscle</tissue>
    </source>
</reference>
<keyword evidence="2" id="KW-0472">Membrane</keyword>
<organism evidence="4 5">
    <name type="scientific">Willisornis vidua</name>
    <name type="common">Xingu scale-backed antbird</name>
    <dbReference type="NCBI Taxonomy" id="1566151"/>
    <lineage>
        <taxon>Eukaryota</taxon>
        <taxon>Metazoa</taxon>
        <taxon>Chordata</taxon>
        <taxon>Craniata</taxon>
        <taxon>Vertebrata</taxon>
        <taxon>Euteleostomi</taxon>
        <taxon>Archelosauria</taxon>
        <taxon>Archosauria</taxon>
        <taxon>Dinosauria</taxon>
        <taxon>Saurischia</taxon>
        <taxon>Theropoda</taxon>
        <taxon>Coelurosauria</taxon>
        <taxon>Aves</taxon>
        <taxon>Neognathae</taxon>
        <taxon>Neoaves</taxon>
        <taxon>Telluraves</taxon>
        <taxon>Australaves</taxon>
        <taxon>Passeriformes</taxon>
        <taxon>Thamnophilidae</taxon>
        <taxon>Willisornis</taxon>
    </lineage>
</organism>